<dbReference type="EMBL" id="PGGS01000912">
    <property type="protein sequence ID" value="PNH01391.1"/>
    <property type="molecule type" value="Genomic_DNA"/>
</dbReference>
<keyword evidence="5 7" id="KW-0472">Membrane</keyword>
<keyword evidence="3" id="KW-0813">Transport</keyword>
<evidence type="ECO:0000256" key="6">
    <source>
        <dbReference type="SAM" id="MobiDB-lite"/>
    </source>
</evidence>
<evidence type="ECO:0000313" key="9">
    <source>
        <dbReference type="EMBL" id="PNH01391.1"/>
    </source>
</evidence>
<evidence type="ECO:0000256" key="3">
    <source>
        <dbReference type="ARBA" id="ARBA00022970"/>
    </source>
</evidence>
<gene>
    <name evidence="9" type="ORF">TSOC_012728</name>
</gene>
<accession>A0A2J7ZM97</accession>
<sequence length="200" mass="20918">MEPRDDAEAGPALAAFTEHERRETGKAVFVYTSYHGDVGPPPPPPPPLPPVRVGVDEPDDSGGSSALSSVFVMANSTVGAGVLSLPFAFQATGLLGGILLCFVVGTAEALTLYVLAKFAERYEATTYVELVRRALGRKLAAVLSGVLVVAMFGACLAYMIILADNFSSLASAAGLPAWATDRHHIIAVLGTFVMLPMCLP</sequence>
<feature type="non-terminal residue" evidence="9">
    <location>
        <position position="200"/>
    </location>
</feature>
<feature type="transmembrane region" description="Helical" evidence="7">
    <location>
        <begin position="139"/>
        <end position="163"/>
    </location>
</feature>
<evidence type="ECO:0000256" key="5">
    <source>
        <dbReference type="ARBA" id="ARBA00023136"/>
    </source>
</evidence>
<evidence type="ECO:0000256" key="2">
    <source>
        <dbReference type="ARBA" id="ARBA00022692"/>
    </source>
</evidence>
<name>A0A2J7ZM97_9CHLO</name>
<dbReference type="OrthoDB" id="28208at2759"/>
<feature type="domain" description="Amino acid transporter transmembrane" evidence="8">
    <location>
        <begin position="63"/>
        <end position="195"/>
    </location>
</feature>
<keyword evidence="10" id="KW-1185">Reference proteome</keyword>
<dbReference type="PANTHER" id="PTHR22950">
    <property type="entry name" value="AMINO ACID TRANSPORTER"/>
    <property type="match status" value="1"/>
</dbReference>
<comment type="caution">
    <text evidence="9">The sequence shown here is derived from an EMBL/GenBank/DDBJ whole genome shotgun (WGS) entry which is preliminary data.</text>
</comment>
<keyword evidence="3" id="KW-0029">Amino-acid transport</keyword>
<dbReference type="PANTHER" id="PTHR22950:SF652">
    <property type="entry name" value="TRANSMEMBRANE AMINO ACID TRANSPORTER FAMILY PROTEIN"/>
    <property type="match status" value="1"/>
</dbReference>
<evidence type="ECO:0000256" key="7">
    <source>
        <dbReference type="SAM" id="Phobius"/>
    </source>
</evidence>
<keyword evidence="4 7" id="KW-1133">Transmembrane helix</keyword>
<organism evidence="9 10">
    <name type="scientific">Tetrabaena socialis</name>
    <dbReference type="NCBI Taxonomy" id="47790"/>
    <lineage>
        <taxon>Eukaryota</taxon>
        <taxon>Viridiplantae</taxon>
        <taxon>Chlorophyta</taxon>
        <taxon>core chlorophytes</taxon>
        <taxon>Chlorophyceae</taxon>
        <taxon>CS clade</taxon>
        <taxon>Chlamydomonadales</taxon>
        <taxon>Tetrabaenaceae</taxon>
        <taxon>Tetrabaena</taxon>
    </lineage>
</organism>
<evidence type="ECO:0000313" key="10">
    <source>
        <dbReference type="Proteomes" id="UP000236333"/>
    </source>
</evidence>
<evidence type="ECO:0000256" key="1">
    <source>
        <dbReference type="ARBA" id="ARBA00004141"/>
    </source>
</evidence>
<feature type="compositionally biased region" description="Pro residues" evidence="6">
    <location>
        <begin position="39"/>
        <end position="50"/>
    </location>
</feature>
<keyword evidence="2 7" id="KW-0812">Transmembrane</keyword>
<dbReference type="GO" id="GO:0015179">
    <property type="term" value="F:L-amino acid transmembrane transporter activity"/>
    <property type="evidence" value="ECO:0007669"/>
    <property type="project" value="TreeGrafter"/>
</dbReference>
<protein>
    <submittedName>
        <fullName evidence="9">Putative sodium-coupled neutral amino acid transporter 7</fullName>
    </submittedName>
</protein>
<evidence type="ECO:0000259" key="8">
    <source>
        <dbReference type="Pfam" id="PF01490"/>
    </source>
</evidence>
<feature type="region of interest" description="Disordered" evidence="6">
    <location>
        <begin position="35"/>
        <end position="62"/>
    </location>
</feature>
<dbReference type="AlphaFoldDB" id="A0A2J7ZM97"/>
<evidence type="ECO:0000256" key="4">
    <source>
        <dbReference type="ARBA" id="ARBA00022989"/>
    </source>
</evidence>
<dbReference type="GO" id="GO:0016020">
    <property type="term" value="C:membrane"/>
    <property type="evidence" value="ECO:0007669"/>
    <property type="project" value="UniProtKB-SubCell"/>
</dbReference>
<dbReference type="Proteomes" id="UP000236333">
    <property type="component" value="Unassembled WGS sequence"/>
</dbReference>
<comment type="subcellular location">
    <subcellularLocation>
        <location evidence="1">Membrane</location>
        <topology evidence="1">Multi-pass membrane protein</topology>
    </subcellularLocation>
</comment>
<dbReference type="InterPro" id="IPR013057">
    <property type="entry name" value="AA_transpt_TM"/>
</dbReference>
<feature type="region of interest" description="Disordered" evidence="6">
    <location>
        <begin position="1"/>
        <end position="20"/>
    </location>
</feature>
<feature type="transmembrane region" description="Helical" evidence="7">
    <location>
        <begin position="70"/>
        <end position="89"/>
    </location>
</feature>
<proteinExistence type="predicted"/>
<dbReference type="Pfam" id="PF01490">
    <property type="entry name" value="Aa_trans"/>
    <property type="match status" value="1"/>
</dbReference>
<feature type="transmembrane region" description="Helical" evidence="7">
    <location>
        <begin position="95"/>
        <end position="118"/>
    </location>
</feature>
<reference evidence="9 10" key="1">
    <citation type="journal article" date="2017" name="Mol. Biol. Evol.">
        <title>The 4-celled Tetrabaena socialis nuclear genome reveals the essential components for genetic control of cell number at the origin of multicellularity in the volvocine lineage.</title>
        <authorList>
            <person name="Featherston J."/>
            <person name="Arakaki Y."/>
            <person name="Hanschen E.R."/>
            <person name="Ferris P.J."/>
            <person name="Michod R.E."/>
            <person name="Olson B.J.S.C."/>
            <person name="Nozaki H."/>
            <person name="Durand P.M."/>
        </authorList>
    </citation>
    <scope>NUCLEOTIDE SEQUENCE [LARGE SCALE GENOMIC DNA]</scope>
    <source>
        <strain evidence="9 10">NIES-571</strain>
    </source>
</reference>